<reference evidence="3 4" key="1">
    <citation type="submission" date="2021-04" db="EMBL/GenBank/DDBJ databases">
        <title>Mariniflexile gromovii gen. nov., sp. nov., a gliding bacterium isolated from the sea urchin Strongylocentrotus intermedius.</title>
        <authorList>
            <person name="Ko S."/>
            <person name="Le V."/>
            <person name="Ahn C.-Y."/>
            <person name="Oh H.-M."/>
        </authorList>
    </citation>
    <scope>NUCLEOTIDE SEQUENCE [LARGE SCALE GENOMIC DNA]</scope>
    <source>
        <strain evidence="3 4">KCTC 12570</strain>
    </source>
</reference>
<evidence type="ECO:0000256" key="1">
    <source>
        <dbReference type="SAM" id="SignalP"/>
    </source>
</evidence>
<keyword evidence="1" id="KW-0732">Signal</keyword>
<dbReference type="Gene3D" id="2.40.128.270">
    <property type="match status" value="1"/>
</dbReference>
<comment type="caution">
    <text evidence="3">The sequence shown here is derived from an EMBL/GenBank/DDBJ whole genome shotgun (WGS) entry which is preliminary data.</text>
</comment>
<evidence type="ECO:0000313" key="3">
    <source>
        <dbReference type="EMBL" id="MBP0904971.1"/>
    </source>
</evidence>
<dbReference type="RefSeq" id="WP_209655862.1">
    <property type="nucleotide sequence ID" value="NZ_JAGJCB010000015.1"/>
</dbReference>
<dbReference type="Proteomes" id="UP000670776">
    <property type="component" value="Unassembled WGS sequence"/>
</dbReference>
<dbReference type="PANTHER" id="PTHR35535:SF2">
    <property type="entry name" value="DUF306 DOMAIN-CONTAINING PROTEIN"/>
    <property type="match status" value="1"/>
</dbReference>
<feature type="signal peptide" evidence="1">
    <location>
        <begin position="1"/>
        <end position="23"/>
    </location>
</feature>
<organism evidence="3 4">
    <name type="scientific">Mariniflexile gromovii</name>
    <dbReference type="NCBI Taxonomy" id="362523"/>
    <lineage>
        <taxon>Bacteria</taxon>
        <taxon>Pseudomonadati</taxon>
        <taxon>Bacteroidota</taxon>
        <taxon>Flavobacteriia</taxon>
        <taxon>Flavobacteriales</taxon>
        <taxon>Flavobacteriaceae</taxon>
        <taxon>Mariniflexile</taxon>
    </lineage>
</organism>
<sequence>MKIKRPFLIAILAVIITACGAKKNVDSNKLYNTTWELEYISGPRIAFNGLYPDKKPKITFDKITEQVTGNNSCNGYSANYKLNNDSIKIGEPGPTTMMFCGEGEKVFLNMMTKINTYSLDADGKLNLMIDEVPMMRFKKAEN</sequence>
<name>A0ABS4BWJ9_9FLAO</name>
<dbReference type="InterPro" id="IPR038670">
    <property type="entry name" value="HslJ-like_sf"/>
</dbReference>
<keyword evidence="4" id="KW-1185">Reference proteome</keyword>
<dbReference type="PANTHER" id="PTHR35535">
    <property type="entry name" value="HEAT SHOCK PROTEIN HSLJ"/>
    <property type="match status" value="1"/>
</dbReference>
<evidence type="ECO:0000259" key="2">
    <source>
        <dbReference type="Pfam" id="PF03724"/>
    </source>
</evidence>
<feature type="domain" description="DUF306" evidence="2">
    <location>
        <begin position="28"/>
        <end position="137"/>
    </location>
</feature>
<dbReference type="EMBL" id="JAGJCB010000015">
    <property type="protein sequence ID" value="MBP0904971.1"/>
    <property type="molecule type" value="Genomic_DNA"/>
</dbReference>
<feature type="chain" id="PRO_5047252354" evidence="1">
    <location>
        <begin position="24"/>
        <end position="142"/>
    </location>
</feature>
<dbReference type="PROSITE" id="PS51257">
    <property type="entry name" value="PROKAR_LIPOPROTEIN"/>
    <property type="match status" value="1"/>
</dbReference>
<proteinExistence type="predicted"/>
<dbReference type="InterPro" id="IPR053147">
    <property type="entry name" value="Hsp_HslJ-like"/>
</dbReference>
<accession>A0ABS4BWJ9</accession>
<evidence type="ECO:0000313" key="4">
    <source>
        <dbReference type="Proteomes" id="UP000670776"/>
    </source>
</evidence>
<dbReference type="InterPro" id="IPR005184">
    <property type="entry name" value="DUF306_Meta_HslJ"/>
</dbReference>
<protein>
    <submittedName>
        <fullName evidence="3">META domain-containing protein</fullName>
    </submittedName>
</protein>
<dbReference type="Pfam" id="PF03724">
    <property type="entry name" value="META"/>
    <property type="match status" value="1"/>
</dbReference>
<gene>
    <name evidence="3" type="ORF">J8H85_14120</name>
</gene>